<reference evidence="3" key="1">
    <citation type="submission" date="2016-11" db="UniProtKB">
        <authorList>
            <consortium name="WormBaseParasite"/>
        </authorList>
    </citation>
    <scope>IDENTIFICATION</scope>
</reference>
<keyword evidence="2" id="KW-1185">Reference proteome</keyword>
<accession>A0A1I7Z7I0</accession>
<name>A0A1I7Z7I0_9BILA</name>
<sequence>MGMTRARTRETGGTCSELDGWKNPKESAESAFQKGSFRSLSLAISFAAKENTTATLVSASWSTALWRIEGVILFAPLRHTFINDVEPLFEATTHPTMDAVPLRFVDSLIELFDSQTLKRLAKEVTHPPWKSVIDVHHRNRVYFKVALERTERGIKHAFLEDNHTNTRVSLDTIRRNRRFARIRNIWDTSDYNYSWLEDIEPSGEAETRKILESVAAQVEQSCFLVSSVGSPNSQQYALLEIDYPGRRLAAVRPPSSGHLLFKKKKYFPKYHNF</sequence>
<proteinExistence type="predicted"/>
<evidence type="ECO:0000313" key="3">
    <source>
        <dbReference type="WBParaSite" id="L893_g23559.t1"/>
    </source>
</evidence>
<evidence type="ECO:0000313" key="2">
    <source>
        <dbReference type="Proteomes" id="UP000095287"/>
    </source>
</evidence>
<evidence type="ECO:0000256" key="1">
    <source>
        <dbReference type="SAM" id="MobiDB-lite"/>
    </source>
</evidence>
<protein>
    <submittedName>
        <fullName evidence="3">F-box domain-containing protein</fullName>
    </submittedName>
</protein>
<dbReference type="Proteomes" id="UP000095287">
    <property type="component" value="Unplaced"/>
</dbReference>
<organism evidence="2 3">
    <name type="scientific">Steinernema glaseri</name>
    <dbReference type="NCBI Taxonomy" id="37863"/>
    <lineage>
        <taxon>Eukaryota</taxon>
        <taxon>Metazoa</taxon>
        <taxon>Ecdysozoa</taxon>
        <taxon>Nematoda</taxon>
        <taxon>Chromadorea</taxon>
        <taxon>Rhabditida</taxon>
        <taxon>Tylenchina</taxon>
        <taxon>Panagrolaimomorpha</taxon>
        <taxon>Strongyloidoidea</taxon>
        <taxon>Steinernematidae</taxon>
        <taxon>Steinernema</taxon>
    </lineage>
</organism>
<dbReference type="WBParaSite" id="L893_g23559.t1">
    <property type="protein sequence ID" value="L893_g23559.t1"/>
    <property type="gene ID" value="L893_g23559"/>
</dbReference>
<dbReference type="AlphaFoldDB" id="A0A1I7Z7I0"/>
<feature type="region of interest" description="Disordered" evidence="1">
    <location>
        <begin position="1"/>
        <end position="22"/>
    </location>
</feature>